<organism evidence="1 2">
    <name type="scientific">Lactobacillus helveticus CIRM-BIA 951</name>
    <dbReference type="NCBI Taxonomy" id="1226334"/>
    <lineage>
        <taxon>Bacteria</taxon>
        <taxon>Bacillati</taxon>
        <taxon>Bacillota</taxon>
        <taxon>Bacilli</taxon>
        <taxon>Lactobacillales</taxon>
        <taxon>Lactobacillaceae</taxon>
        <taxon>Lactobacillus</taxon>
    </lineage>
</organism>
<accession>U6F605</accession>
<proteinExistence type="predicted"/>
<name>U6F605_LACHE</name>
<comment type="caution">
    <text evidence="1">The sequence shown here is derived from an EMBL/GenBank/DDBJ whole genome shotgun (WGS) entry which is preliminary data.</text>
</comment>
<keyword evidence="2" id="KW-1185">Reference proteome</keyword>
<reference evidence="1" key="1">
    <citation type="submission" date="2013-09" db="EMBL/GenBank/DDBJ databases">
        <title>Draft Genome Sequence of five Lactobacillus helveticus strains CIRM-BIA 101T, 103, 104, 951 and 953 isolated from milk product.</title>
        <authorList>
            <person name="Valence F."/>
            <person name="Chuat V."/>
            <person name="Ma L."/>
            <person name="Creno S."/>
            <person name="Falentin H."/>
            <person name="Lortal S."/>
            <person name="Bizet C."/>
            <person name="Clermont D."/>
            <person name="Loux V."/>
            <person name="Bouchier C."/>
            <person name="Cousin S."/>
        </authorList>
    </citation>
    <scope>NUCLEOTIDE SEQUENCE [LARGE SCALE GENOMIC DNA]</scope>
    <source>
        <strain evidence="1">CIRM-BIA 951</strain>
    </source>
</reference>
<dbReference type="EMBL" id="CBUK010000091">
    <property type="protein sequence ID" value="CDI58683.1"/>
    <property type="molecule type" value="Genomic_DNA"/>
</dbReference>
<gene>
    <name evidence="1" type="ORF">LHCIRMBIA951_01543</name>
</gene>
<evidence type="ECO:0000313" key="1">
    <source>
        <dbReference type="EMBL" id="CDI58683.1"/>
    </source>
</evidence>
<protein>
    <submittedName>
        <fullName evidence="1">Uncharacterized protein</fullName>
    </submittedName>
</protein>
<sequence length="18" mass="2018">MRNLKVTKAIGSCERQSP</sequence>
<dbReference type="Proteomes" id="UP000017248">
    <property type="component" value="Unassembled WGS sequence"/>
</dbReference>
<evidence type="ECO:0000313" key="2">
    <source>
        <dbReference type="Proteomes" id="UP000017248"/>
    </source>
</evidence>
<dbReference type="HOGENOM" id="CLU_3430852_0_0_9"/>
<dbReference type="AlphaFoldDB" id="U6F605"/>